<dbReference type="PANTHER" id="PTHR45713">
    <property type="entry name" value="FTP DOMAIN-CONTAINING PROTEIN"/>
    <property type="match status" value="1"/>
</dbReference>
<accession>A0A8J1Y8M1</accession>
<protein>
    <submittedName>
        <fullName evidence="1">Uncharacterized protein</fullName>
    </submittedName>
</protein>
<dbReference type="SUPFAM" id="SSF49785">
    <property type="entry name" value="Galactose-binding domain-like"/>
    <property type="match status" value="1"/>
</dbReference>
<gene>
    <name evidence="1" type="ORF">OFUS_LOCUS6966</name>
</gene>
<dbReference type="InterPro" id="IPR051941">
    <property type="entry name" value="BG_Antigen-Binding_Lectin"/>
</dbReference>
<dbReference type="AlphaFoldDB" id="A0A8J1Y8M1"/>
<dbReference type="PANTHER" id="PTHR45713:SF6">
    <property type="entry name" value="F5_8 TYPE C DOMAIN-CONTAINING PROTEIN"/>
    <property type="match status" value="1"/>
</dbReference>
<dbReference type="InterPro" id="IPR008979">
    <property type="entry name" value="Galactose-bd-like_sf"/>
</dbReference>
<dbReference type="Pfam" id="PF22633">
    <property type="entry name" value="F5_F8_type_C_2"/>
    <property type="match status" value="1"/>
</dbReference>
<evidence type="ECO:0000313" key="2">
    <source>
        <dbReference type="Proteomes" id="UP000749559"/>
    </source>
</evidence>
<organism evidence="1 2">
    <name type="scientific">Owenia fusiformis</name>
    <name type="common">Polychaete worm</name>
    <dbReference type="NCBI Taxonomy" id="6347"/>
    <lineage>
        <taxon>Eukaryota</taxon>
        <taxon>Metazoa</taxon>
        <taxon>Spiralia</taxon>
        <taxon>Lophotrochozoa</taxon>
        <taxon>Annelida</taxon>
        <taxon>Polychaeta</taxon>
        <taxon>Sedentaria</taxon>
        <taxon>Canalipalpata</taxon>
        <taxon>Sabellida</taxon>
        <taxon>Oweniida</taxon>
        <taxon>Oweniidae</taxon>
        <taxon>Owenia</taxon>
    </lineage>
</organism>
<sequence length="265" mass="29630">DFLIEEVFIYGSSETPLADYTIETTFLLVNPPEKSAWDRCTYHNGILTAATGYQSRDRCDDRTIGRWLRIRIKTGDLKLCEVQVKGREIENLAIGKETKQPIDIRSGGLAVDGRIDSNYDDGFCSATSNAKGDPAYWMVDLGAKYHIDTVVVFNNNGGCHLTECPQSIGYTIEMSNPQSNDFTVLTDFAVPCSGFITGWEYYRHTNEEPFWIAVLIPSGASLYTVRHIEKIPITEQGFTQFTSSGLKVEKGDVFGLIFSQYTIKG</sequence>
<feature type="non-terminal residue" evidence="1">
    <location>
        <position position="265"/>
    </location>
</feature>
<dbReference type="Proteomes" id="UP000749559">
    <property type="component" value="Unassembled WGS sequence"/>
</dbReference>
<evidence type="ECO:0000313" key="1">
    <source>
        <dbReference type="EMBL" id="CAH1780253.1"/>
    </source>
</evidence>
<reference evidence="1" key="1">
    <citation type="submission" date="2022-03" db="EMBL/GenBank/DDBJ databases">
        <authorList>
            <person name="Martin C."/>
        </authorList>
    </citation>
    <scope>NUCLEOTIDE SEQUENCE</scope>
</reference>
<comment type="caution">
    <text evidence="1">The sequence shown here is derived from an EMBL/GenBank/DDBJ whole genome shotgun (WGS) entry which is preliminary data.</text>
</comment>
<dbReference type="Gene3D" id="2.60.120.260">
    <property type="entry name" value="Galactose-binding domain-like"/>
    <property type="match status" value="1"/>
</dbReference>
<keyword evidence="2" id="KW-1185">Reference proteome</keyword>
<dbReference type="EMBL" id="CAIIXF020000003">
    <property type="protein sequence ID" value="CAH1780253.1"/>
    <property type="molecule type" value="Genomic_DNA"/>
</dbReference>
<proteinExistence type="predicted"/>
<feature type="non-terminal residue" evidence="1">
    <location>
        <position position="1"/>
    </location>
</feature>
<name>A0A8J1Y8M1_OWEFU</name>